<dbReference type="GO" id="GO:0043842">
    <property type="term" value="F:Kdo transferase activity"/>
    <property type="evidence" value="ECO:0007669"/>
    <property type="project" value="UniProtKB-EC"/>
</dbReference>
<keyword evidence="4 9" id="KW-0808">Transferase</keyword>
<evidence type="ECO:0000313" key="12">
    <source>
        <dbReference type="Proteomes" id="UP000254601"/>
    </source>
</evidence>
<evidence type="ECO:0000256" key="6">
    <source>
        <dbReference type="ARBA" id="ARBA00049183"/>
    </source>
</evidence>
<comment type="pathway">
    <text evidence="1 9">Bacterial outer membrane biogenesis; LPS core biosynthesis.</text>
</comment>
<dbReference type="InterPro" id="IPR039901">
    <property type="entry name" value="Kdotransferase"/>
</dbReference>
<dbReference type="InterPro" id="IPR038107">
    <property type="entry name" value="Glycos_transf_N_sf"/>
</dbReference>
<dbReference type="UniPathway" id="UPA00958"/>
<feature type="site" description="Transition state stabilizer" evidence="8">
    <location>
        <position position="210"/>
    </location>
</feature>
<dbReference type="GO" id="GO:0009244">
    <property type="term" value="P:lipopolysaccharide core region biosynthetic process"/>
    <property type="evidence" value="ECO:0007669"/>
    <property type="project" value="UniProtKB-UniRule"/>
</dbReference>
<gene>
    <name evidence="11" type="primary">waaA</name>
    <name evidence="11" type="ORF">NCTC13337_00866</name>
</gene>
<accession>A0A380MRY4</accession>
<dbReference type="PANTHER" id="PTHR42755:SF1">
    <property type="entry name" value="3-DEOXY-D-MANNO-OCTULOSONIC ACID TRANSFERASE, MITOCHONDRIAL-RELATED"/>
    <property type="match status" value="1"/>
</dbReference>
<evidence type="ECO:0000256" key="9">
    <source>
        <dbReference type="RuleBase" id="RU365103"/>
    </source>
</evidence>
<keyword evidence="9" id="KW-0472">Membrane</keyword>
<keyword evidence="12" id="KW-1185">Reference proteome</keyword>
<feature type="active site" description="Proton acceptor" evidence="7">
    <location>
        <position position="60"/>
    </location>
</feature>
<dbReference type="SUPFAM" id="SSF53756">
    <property type="entry name" value="UDP-Glycosyltransferase/glycogen phosphorylase"/>
    <property type="match status" value="1"/>
</dbReference>
<dbReference type="RefSeq" id="WP_072575887.1">
    <property type="nucleotide sequence ID" value="NZ_LWHB01000033.1"/>
</dbReference>
<dbReference type="OrthoDB" id="9789797at2"/>
<evidence type="ECO:0000256" key="3">
    <source>
        <dbReference type="ARBA" id="ARBA00019077"/>
    </source>
</evidence>
<dbReference type="EMBL" id="UHIC01000001">
    <property type="protein sequence ID" value="SUO94663.1"/>
    <property type="molecule type" value="Genomic_DNA"/>
</dbReference>
<evidence type="ECO:0000256" key="1">
    <source>
        <dbReference type="ARBA" id="ARBA00004713"/>
    </source>
</evidence>
<dbReference type="InterPro" id="IPR007507">
    <property type="entry name" value="Glycos_transf_N"/>
</dbReference>
<comment type="catalytic activity">
    <reaction evidence="6 9">
        <text>lipid IVA (E. coli) + CMP-3-deoxy-beta-D-manno-octulosonate = alpha-Kdo-(2-&gt;6)-lipid IVA (E. coli) + CMP + H(+)</text>
        <dbReference type="Rhea" id="RHEA:28066"/>
        <dbReference type="ChEBI" id="CHEBI:15378"/>
        <dbReference type="ChEBI" id="CHEBI:58603"/>
        <dbReference type="ChEBI" id="CHEBI:60364"/>
        <dbReference type="ChEBI" id="CHEBI:60377"/>
        <dbReference type="ChEBI" id="CHEBI:85987"/>
        <dbReference type="EC" id="2.4.99.12"/>
    </reaction>
</comment>
<sequence length="421" mass="48870">MQMLYNLILRLLLPFIILRLFIKSYTNPDYRKYISERFGFRLPKIKHKNPLWIHTVSVGEFLSIRPLLEHLLSQEPNLNLWISCTTPTGRKQIKNFTNLYPDNVQYSYYPYDLPSITRRFFSHIQPRGLILMETEIWPNLLLTAQKFDCPALLINARLSKKSLRGYYRFARKLLQKPLKHLKINAQTRQDAKRFQKLSSYLQPEITPSLKFIAPNKPIPSLANFIPPSTFLWLAASTHAGEEEIILKTHCELIKKYPNLQLCIAPRHPERRNQIQALIKKYGFNSVLRSKNQTLPNNATKTIAILDTLGELSNAYASATVAFIGGSLVNHGGHNPLEAIHAGCPVIFGPSMYNFQYIRDILIKQPFAREVRKETIAINIENLLNRQKNEPAQKQIHQYNIKNITDVLFAHSKFIYKYIYIT</sequence>
<comment type="similarity">
    <text evidence="9">Belongs to the glycosyltransferase group 1 family.</text>
</comment>
<evidence type="ECO:0000256" key="7">
    <source>
        <dbReference type="PIRSR" id="PIRSR639901-1"/>
    </source>
</evidence>
<feature type="domain" description="3-deoxy-D-manno-octulosonic-acid transferase N-terminal" evidence="10">
    <location>
        <begin position="34"/>
        <end position="211"/>
    </location>
</feature>
<dbReference type="EC" id="2.4.99.12" evidence="2 9"/>
<protein>
    <recommendedName>
        <fullName evidence="3 9">3-deoxy-D-manno-octulosonic acid transferase</fullName>
        <shortName evidence="9">Kdo transferase</shortName>
        <ecNumber evidence="2 9">2.4.99.12</ecNumber>
    </recommendedName>
    <alternativeName>
        <fullName evidence="5 9">Lipid IV(A) 3-deoxy-D-manno-octulosonic acid transferase</fullName>
    </alternativeName>
</protein>
<evidence type="ECO:0000259" key="10">
    <source>
        <dbReference type="Pfam" id="PF04413"/>
    </source>
</evidence>
<reference evidence="11 12" key="1">
    <citation type="submission" date="2018-06" db="EMBL/GenBank/DDBJ databases">
        <authorList>
            <consortium name="Pathogen Informatics"/>
            <person name="Doyle S."/>
        </authorList>
    </citation>
    <scope>NUCLEOTIDE SEQUENCE [LARGE SCALE GENOMIC DNA]</scope>
    <source>
        <strain evidence="11 12">NCTC13337</strain>
    </source>
</reference>
<comment type="subcellular location">
    <subcellularLocation>
        <location evidence="9">Cell membrane</location>
    </subcellularLocation>
</comment>
<dbReference type="Proteomes" id="UP000254601">
    <property type="component" value="Unassembled WGS sequence"/>
</dbReference>
<evidence type="ECO:0000256" key="4">
    <source>
        <dbReference type="ARBA" id="ARBA00022679"/>
    </source>
</evidence>
<dbReference type="Gene3D" id="3.40.50.11720">
    <property type="entry name" value="3-Deoxy-D-manno-octulosonic-acid transferase, N-terminal domain"/>
    <property type="match status" value="1"/>
</dbReference>
<comment type="function">
    <text evidence="9">Involved in lipopolysaccharide (LPS) biosynthesis. Catalyzes the transfer of 3-deoxy-D-manno-octulosonate (Kdo) residue(s) from CMP-Kdo to lipid IV(A), the tetraacyldisaccharide-1,4'-bisphosphate precursor of lipid A.</text>
</comment>
<keyword evidence="11" id="KW-0328">Glycosyltransferase</keyword>
<dbReference type="PANTHER" id="PTHR42755">
    <property type="entry name" value="3-DEOXY-MANNO-OCTULOSONATE CYTIDYLYLTRANSFERASE"/>
    <property type="match status" value="1"/>
</dbReference>
<evidence type="ECO:0000256" key="2">
    <source>
        <dbReference type="ARBA" id="ARBA00012621"/>
    </source>
</evidence>
<dbReference type="Gene3D" id="3.40.50.2000">
    <property type="entry name" value="Glycogen Phosphorylase B"/>
    <property type="match status" value="1"/>
</dbReference>
<dbReference type="GO" id="GO:0005886">
    <property type="term" value="C:plasma membrane"/>
    <property type="evidence" value="ECO:0007669"/>
    <property type="project" value="UniProtKB-SubCell"/>
</dbReference>
<proteinExistence type="inferred from homology"/>
<evidence type="ECO:0000313" key="11">
    <source>
        <dbReference type="EMBL" id="SUO94663.1"/>
    </source>
</evidence>
<keyword evidence="9" id="KW-1003">Cell membrane</keyword>
<dbReference type="Pfam" id="PF04413">
    <property type="entry name" value="Glycos_transf_N"/>
    <property type="match status" value="1"/>
</dbReference>
<name>A0A380MRY4_9GAMM</name>
<organism evidence="11 12">
    <name type="scientific">Suttonella ornithocola</name>
    <dbReference type="NCBI Taxonomy" id="279832"/>
    <lineage>
        <taxon>Bacteria</taxon>
        <taxon>Pseudomonadati</taxon>
        <taxon>Pseudomonadota</taxon>
        <taxon>Gammaproteobacteria</taxon>
        <taxon>Cardiobacteriales</taxon>
        <taxon>Cardiobacteriaceae</taxon>
        <taxon>Suttonella</taxon>
    </lineage>
</organism>
<evidence type="ECO:0000256" key="5">
    <source>
        <dbReference type="ARBA" id="ARBA00031445"/>
    </source>
</evidence>
<dbReference type="GO" id="GO:0009245">
    <property type="term" value="P:lipid A biosynthetic process"/>
    <property type="evidence" value="ECO:0007669"/>
    <property type="project" value="TreeGrafter"/>
</dbReference>
<evidence type="ECO:0000256" key="8">
    <source>
        <dbReference type="PIRSR" id="PIRSR639901-2"/>
    </source>
</evidence>
<dbReference type="AlphaFoldDB" id="A0A380MRY4"/>
<feature type="site" description="Transition state stabilizer" evidence="8">
    <location>
        <position position="133"/>
    </location>
</feature>
<keyword evidence="9" id="KW-0448">Lipopolysaccharide biosynthesis</keyword>